<feature type="transmembrane region" description="Helical" evidence="5">
    <location>
        <begin position="99"/>
        <end position="117"/>
    </location>
</feature>
<accession>A0AAU0MJP5</accession>
<dbReference type="KEGG" id="mliy:RYJ27_06045"/>
<keyword evidence="2 5" id="KW-0812">Transmembrane</keyword>
<evidence type="ECO:0000256" key="2">
    <source>
        <dbReference type="ARBA" id="ARBA00022692"/>
    </source>
</evidence>
<protein>
    <submittedName>
        <fullName evidence="6">DoxX family protein</fullName>
    </submittedName>
</protein>
<comment type="subcellular location">
    <subcellularLocation>
        <location evidence="1">Membrane</location>
        <topology evidence="1">Multi-pass membrane protein</topology>
    </subcellularLocation>
</comment>
<dbReference type="InterPro" id="IPR032808">
    <property type="entry name" value="DoxX"/>
</dbReference>
<name>A0AAU0MJP5_9MICO</name>
<feature type="transmembrane region" description="Helical" evidence="5">
    <location>
        <begin position="6"/>
        <end position="26"/>
    </location>
</feature>
<dbReference type="GO" id="GO:0016020">
    <property type="term" value="C:membrane"/>
    <property type="evidence" value="ECO:0007669"/>
    <property type="project" value="UniProtKB-SubCell"/>
</dbReference>
<dbReference type="RefSeq" id="WP_330171817.1">
    <property type="nucleotide sequence ID" value="NZ_CP137080.1"/>
</dbReference>
<gene>
    <name evidence="6" type="ORF">RYJ27_06045</name>
</gene>
<keyword evidence="7" id="KW-1185">Reference proteome</keyword>
<feature type="transmembrane region" description="Helical" evidence="5">
    <location>
        <begin position="71"/>
        <end position="87"/>
    </location>
</feature>
<keyword evidence="3 5" id="KW-1133">Transmembrane helix</keyword>
<evidence type="ECO:0000256" key="3">
    <source>
        <dbReference type="ARBA" id="ARBA00022989"/>
    </source>
</evidence>
<dbReference type="EMBL" id="CP137080">
    <property type="protein sequence ID" value="WOQ70749.1"/>
    <property type="molecule type" value="Genomic_DNA"/>
</dbReference>
<dbReference type="Proteomes" id="UP001329313">
    <property type="component" value="Chromosome"/>
</dbReference>
<evidence type="ECO:0000256" key="1">
    <source>
        <dbReference type="ARBA" id="ARBA00004141"/>
    </source>
</evidence>
<dbReference type="Pfam" id="PF13564">
    <property type="entry name" value="DoxX_2"/>
    <property type="match status" value="1"/>
</dbReference>
<proteinExistence type="predicted"/>
<keyword evidence="4 5" id="KW-0472">Membrane</keyword>
<dbReference type="AlphaFoldDB" id="A0AAU0MJP5"/>
<sequence>MDIAVWIVSGLLAVAYLAAGLMKTFIAKEKLVKNLPWTEDYSAGTVRFIGIAELLGAIGLIVPWLTGIAPILTPLAAVGLVIVQALAIRTHIRRHEQVIANIVLLVLALFVAATRFLQLAGTL</sequence>
<evidence type="ECO:0000256" key="5">
    <source>
        <dbReference type="SAM" id="Phobius"/>
    </source>
</evidence>
<evidence type="ECO:0000313" key="6">
    <source>
        <dbReference type="EMBL" id="WOQ70749.1"/>
    </source>
</evidence>
<evidence type="ECO:0000256" key="4">
    <source>
        <dbReference type="ARBA" id="ARBA00023136"/>
    </source>
</evidence>
<reference evidence="6 7" key="1">
    <citation type="submission" date="2023-10" db="EMBL/GenBank/DDBJ databases">
        <title>Y20.</title>
        <authorList>
            <person name="Zhang G."/>
            <person name="Ding Y."/>
        </authorList>
    </citation>
    <scope>NUCLEOTIDE SEQUENCE [LARGE SCALE GENOMIC DNA]</scope>
    <source>
        <strain evidence="6 7">Y20</strain>
    </source>
</reference>
<organism evidence="6 7">
    <name type="scientific">Microbacterium limosum</name>
    <dbReference type="NCBI Taxonomy" id="3079935"/>
    <lineage>
        <taxon>Bacteria</taxon>
        <taxon>Bacillati</taxon>
        <taxon>Actinomycetota</taxon>
        <taxon>Actinomycetes</taxon>
        <taxon>Micrococcales</taxon>
        <taxon>Microbacteriaceae</taxon>
        <taxon>Microbacterium</taxon>
    </lineage>
</organism>
<evidence type="ECO:0000313" key="7">
    <source>
        <dbReference type="Proteomes" id="UP001329313"/>
    </source>
</evidence>